<dbReference type="RefSeq" id="WP_140886542.1">
    <property type="nucleotide sequence ID" value="NZ_RCZP01000043.1"/>
</dbReference>
<evidence type="ECO:0000256" key="1">
    <source>
        <dbReference type="SAM" id="Phobius"/>
    </source>
</evidence>
<evidence type="ECO:0000313" key="3">
    <source>
        <dbReference type="Proteomes" id="UP000317078"/>
    </source>
</evidence>
<sequence length="158" mass="17182">MAQTSSLTIPDRLLPWRVARRRVRQLRDDVAVLGSAVRSIGSPGTSGAPIIESEESFEAAVERLGWTDAALATRARTLCQAATLMLGVSVALGVYTAWLALSAVDGIGLLSAAGAAVLTVLLACRGLKAGWQHRQLRERRWIRFQDYLKEWRDIVPSG</sequence>
<organism evidence="2 3">
    <name type="scientific">Muricoccus nepalensis</name>
    <dbReference type="NCBI Taxonomy" id="1854500"/>
    <lineage>
        <taxon>Bacteria</taxon>
        <taxon>Pseudomonadati</taxon>
        <taxon>Pseudomonadota</taxon>
        <taxon>Alphaproteobacteria</taxon>
        <taxon>Acetobacterales</taxon>
        <taxon>Roseomonadaceae</taxon>
        <taxon>Muricoccus</taxon>
    </lineage>
</organism>
<keyword evidence="3" id="KW-1185">Reference proteome</keyword>
<keyword evidence="1" id="KW-1133">Transmembrane helix</keyword>
<proteinExistence type="predicted"/>
<dbReference type="Proteomes" id="UP000317078">
    <property type="component" value="Unassembled WGS sequence"/>
</dbReference>
<reference evidence="2 3" key="1">
    <citation type="journal article" date="2019" name="Environ. Microbiol.">
        <title>Species interactions and distinct microbial communities in high Arctic permafrost affected cryosols are associated with the CH4 and CO2 gas fluxes.</title>
        <authorList>
            <person name="Altshuler I."/>
            <person name="Hamel J."/>
            <person name="Turney S."/>
            <person name="Magnuson E."/>
            <person name="Levesque R."/>
            <person name="Greer C."/>
            <person name="Whyte L.G."/>
        </authorList>
    </citation>
    <scope>NUCLEOTIDE SEQUENCE [LARGE SCALE GENOMIC DNA]</scope>
    <source>
        <strain evidence="2 3">S9.3B</strain>
    </source>
</reference>
<feature type="transmembrane region" description="Helical" evidence="1">
    <location>
        <begin position="107"/>
        <end position="127"/>
    </location>
</feature>
<comment type="caution">
    <text evidence="2">The sequence shown here is derived from an EMBL/GenBank/DDBJ whole genome shotgun (WGS) entry which is preliminary data.</text>
</comment>
<keyword evidence="1" id="KW-0472">Membrane</keyword>
<evidence type="ECO:0000313" key="2">
    <source>
        <dbReference type="EMBL" id="TPG45979.1"/>
    </source>
</evidence>
<dbReference type="AlphaFoldDB" id="A0A502F9E3"/>
<gene>
    <name evidence="2" type="ORF">EAH89_25490</name>
</gene>
<accession>A0A502F9E3</accession>
<name>A0A502F9E3_9PROT</name>
<keyword evidence="1" id="KW-0812">Transmembrane</keyword>
<protein>
    <submittedName>
        <fullName evidence="2">Uncharacterized protein</fullName>
    </submittedName>
</protein>
<feature type="transmembrane region" description="Helical" evidence="1">
    <location>
        <begin position="81"/>
        <end position="101"/>
    </location>
</feature>
<dbReference type="EMBL" id="RCZP01000043">
    <property type="protein sequence ID" value="TPG45979.1"/>
    <property type="molecule type" value="Genomic_DNA"/>
</dbReference>